<dbReference type="PANTHER" id="PTHR14226:SF78">
    <property type="entry name" value="SLR0060 PROTEIN"/>
    <property type="match status" value="1"/>
</dbReference>
<reference evidence="6" key="1">
    <citation type="submission" date="2023-02" db="EMBL/GenBank/DDBJ databases">
        <title>Genome of Flavobacteriaceae gen. nov. sp. strain F89.</title>
        <authorList>
            <person name="Wang Y."/>
        </authorList>
    </citation>
    <scope>NUCLEOTIDE SEQUENCE</scope>
    <source>
        <strain evidence="6">F89</strain>
    </source>
</reference>
<dbReference type="Proteomes" id="UP001200642">
    <property type="component" value="Unassembled WGS sequence"/>
</dbReference>
<accession>A0AAE3EWE6</accession>
<keyword evidence="2 4" id="KW-0442">Lipid degradation</keyword>
<dbReference type="PROSITE" id="PS51635">
    <property type="entry name" value="PNPLA"/>
    <property type="match status" value="1"/>
</dbReference>
<proteinExistence type="predicted"/>
<dbReference type="GO" id="GO:0016042">
    <property type="term" value="P:lipid catabolic process"/>
    <property type="evidence" value="ECO:0007669"/>
    <property type="project" value="UniProtKB-UniRule"/>
</dbReference>
<dbReference type="EMBL" id="JAIRBC010000011">
    <property type="protein sequence ID" value="MCG2460946.1"/>
    <property type="molecule type" value="Genomic_DNA"/>
</dbReference>
<evidence type="ECO:0000256" key="3">
    <source>
        <dbReference type="ARBA" id="ARBA00023098"/>
    </source>
</evidence>
<feature type="active site" description="Proton acceptor" evidence="4">
    <location>
        <position position="158"/>
    </location>
</feature>
<dbReference type="InterPro" id="IPR016035">
    <property type="entry name" value="Acyl_Trfase/lysoPLipase"/>
</dbReference>
<feature type="short sequence motif" description="GXGXXG" evidence="4">
    <location>
        <begin position="17"/>
        <end position="22"/>
    </location>
</feature>
<sequence length="272" mass="30070">MNLKNFKNKSVGLVLSGGGVKGIAHIGLIQALNEYGIQANCVSGTSVGALVGALYANGNSVLEMTSFFKKVPLFQYQFFARHKPGLFDTEKYIPIFKQYFPENRFEKLRRKLFVTTTNLQKGEQEQFSSGELIRPLLASAALPPVFSPIEINDYLYADGGIMNNFPIESLAGQCDFTIGSNVSVVREVGKESIRTSLQLAGRTTSLMIYAINLEKIKECDLVFEPKELDKIGVLDKKGMERAYAIGYGHAIKILKREFGQQPMVGRSIPGRG</sequence>
<evidence type="ECO:0000256" key="1">
    <source>
        <dbReference type="ARBA" id="ARBA00022801"/>
    </source>
</evidence>
<dbReference type="Gene3D" id="3.40.1090.10">
    <property type="entry name" value="Cytosolic phospholipase A2 catalytic domain"/>
    <property type="match status" value="2"/>
</dbReference>
<feature type="short sequence motif" description="DGA/G" evidence="4">
    <location>
        <begin position="158"/>
        <end position="160"/>
    </location>
</feature>
<keyword evidence="1 4" id="KW-0378">Hydrolase</keyword>
<gene>
    <name evidence="6" type="ORF">K8352_09315</name>
</gene>
<evidence type="ECO:0000259" key="5">
    <source>
        <dbReference type="PROSITE" id="PS51635"/>
    </source>
</evidence>
<dbReference type="SUPFAM" id="SSF52151">
    <property type="entry name" value="FabD/lysophospholipase-like"/>
    <property type="match status" value="1"/>
</dbReference>
<feature type="active site" description="Nucleophile" evidence="4">
    <location>
        <position position="46"/>
    </location>
</feature>
<protein>
    <submittedName>
        <fullName evidence="6">Patatin-like phospholipase family protein</fullName>
    </submittedName>
</protein>
<feature type="short sequence motif" description="GXSXG" evidence="4">
    <location>
        <begin position="44"/>
        <end position="48"/>
    </location>
</feature>
<dbReference type="RefSeq" id="WP_317902090.1">
    <property type="nucleotide sequence ID" value="NZ_JAIRBC010000011.1"/>
</dbReference>
<dbReference type="InterPro" id="IPR002641">
    <property type="entry name" value="PNPLA_dom"/>
</dbReference>
<dbReference type="InterPro" id="IPR050301">
    <property type="entry name" value="NTE"/>
</dbReference>
<dbReference type="CDD" id="cd07205">
    <property type="entry name" value="Pat_PNPLA6_PNPLA7_NTE1_like"/>
    <property type="match status" value="1"/>
</dbReference>
<evidence type="ECO:0000313" key="7">
    <source>
        <dbReference type="Proteomes" id="UP001200642"/>
    </source>
</evidence>
<organism evidence="6 7">
    <name type="scientific">Cerina litoralis</name>
    <dbReference type="NCBI Taxonomy" id="2874477"/>
    <lineage>
        <taxon>Bacteria</taxon>
        <taxon>Pseudomonadati</taxon>
        <taxon>Bacteroidota</taxon>
        <taxon>Flavobacteriia</taxon>
        <taxon>Flavobacteriales</taxon>
        <taxon>Flavobacteriaceae</taxon>
        <taxon>Cerina</taxon>
    </lineage>
</organism>
<evidence type="ECO:0000256" key="2">
    <source>
        <dbReference type="ARBA" id="ARBA00022963"/>
    </source>
</evidence>
<evidence type="ECO:0000313" key="6">
    <source>
        <dbReference type="EMBL" id="MCG2460946.1"/>
    </source>
</evidence>
<dbReference type="Pfam" id="PF01734">
    <property type="entry name" value="Patatin"/>
    <property type="match status" value="1"/>
</dbReference>
<feature type="domain" description="PNPLA" evidence="5">
    <location>
        <begin position="13"/>
        <end position="171"/>
    </location>
</feature>
<comment type="caution">
    <text evidence="6">The sequence shown here is derived from an EMBL/GenBank/DDBJ whole genome shotgun (WGS) entry which is preliminary data.</text>
</comment>
<keyword evidence="3 4" id="KW-0443">Lipid metabolism</keyword>
<keyword evidence="7" id="KW-1185">Reference proteome</keyword>
<dbReference type="PANTHER" id="PTHR14226">
    <property type="entry name" value="NEUROPATHY TARGET ESTERASE/SWISS CHEESE D.MELANOGASTER"/>
    <property type="match status" value="1"/>
</dbReference>
<evidence type="ECO:0000256" key="4">
    <source>
        <dbReference type="PROSITE-ProRule" id="PRU01161"/>
    </source>
</evidence>
<dbReference type="AlphaFoldDB" id="A0AAE3EWE6"/>
<name>A0AAE3EWE6_9FLAO</name>
<dbReference type="GO" id="GO:0016787">
    <property type="term" value="F:hydrolase activity"/>
    <property type="evidence" value="ECO:0007669"/>
    <property type="project" value="UniProtKB-UniRule"/>
</dbReference>